<keyword evidence="3" id="KW-1185">Reference proteome</keyword>
<proteinExistence type="predicted"/>
<feature type="region of interest" description="Disordered" evidence="1">
    <location>
        <begin position="25"/>
        <end position="80"/>
    </location>
</feature>
<protein>
    <submittedName>
        <fullName evidence="2">Uncharacterized protein</fullName>
    </submittedName>
</protein>
<feature type="compositionally biased region" description="Basic and acidic residues" evidence="1">
    <location>
        <begin position="30"/>
        <end position="40"/>
    </location>
</feature>
<organism evidence="2 3">
    <name type="scientific">Nephila pilipes</name>
    <name type="common">Giant wood spider</name>
    <name type="synonym">Nephila maculata</name>
    <dbReference type="NCBI Taxonomy" id="299642"/>
    <lineage>
        <taxon>Eukaryota</taxon>
        <taxon>Metazoa</taxon>
        <taxon>Ecdysozoa</taxon>
        <taxon>Arthropoda</taxon>
        <taxon>Chelicerata</taxon>
        <taxon>Arachnida</taxon>
        <taxon>Araneae</taxon>
        <taxon>Araneomorphae</taxon>
        <taxon>Entelegynae</taxon>
        <taxon>Araneoidea</taxon>
        <taxon>Nephilidae</taxon>
        <taxon>Nephila</taxon>
    </lineage>
</organism>
<feature type="compositionally biased region" description="Basic and acidic residues" evidence="1">
    <location>
        <begin position="51"/>
        <end position="63"/>
    </location>
</feature>
<evidence type="ECO:0000256" key="1">
    <source>
        <dbReference type="SAM" id="MobiDB-lite"/>
    </source>
</evidence>
<evidence type="ECO:0000313" key="3">
    <source>
        <dbReference type="Proteomes" id="UP000887013"/>
    </source>
</evidence>
<dbReference type="AlphaFoldDB" id="A0A8X6IMH6"/>
<dbReference type="Proteomes" id="UP000887013">
    <property type="component" value="Unassembled WGS sequence"/>
</dbReference>
<gene>
    <name evidence="2" type="ORF">NPIL_411261</name>
</gene>
<dbReference type="EMBL" id="BMAW01045360">
    <property type="protein sequence ID" value="GFS49417.1"/>
    <property type="molecule type" value="Genomic_DNA"/>
</dbReference>
<sequence>MYHASSRNEFITTFKSIEDRARARKMCRRAPTEMRERPEDTFSPELQEGEENPKIERYPDDGHCPSSGEPRLGKPRITLGPSRTRSFAEINFPVILQHCCKEIAMNWNFRE</sequence>
<evidence type="ECO:0000313" key="2">
    <source>
        <dbReference type="EMBL" id="GFS49417.1"/>
    </source>
</evidence>
<reference evidence="2" key="1">
    <citation type="submission" date="2020-08" db="EMBL/GenBank/DDBJ databases">
        <title>Multicomponent nature underlies the extraordinary mechanical properties of spider dragline silk.</title>
        <authorList>
            <person name="Kono N."/>
            <person name="Nakamura H."/>
            <person name="Mori M."/>
            <person name="Yoshida Y."/>
            <person name="Ohtoshi R."/>
            <person name="Malay A.D."/>
            <person name="Moran D.A.P."/>
            <person name="Tomita M."/>
            <person name="Numata K."/>
            <person name="Arakawa K."/>
        </authorList>
    </citation>
    <scope>NUCLEOTIDE SEQUENCE</scope>
</reference>
<comment type="caution">
    <text evidence="2">The sequence shown here is derived from an EMBL/GenBank/DDBJ whole genome shotgun (WGS) entry which is preliminary data.</text>
</comment>
<accession>A0A8X6IMH6</accession>
<name>A0A8X6IMH6_NEPPI</name>